<dbReference type="InterPro" id="IPR001610">
    <property type="entry name" value="PAC"/>
</dbReference>
<dbReference type="InterPro" id="IPR043128">
    <property type="entry name" value="Rev_trsase/Diguanyl_cyclase"/>
</dbReference>
<evidence type="ECO:0000259" key="9">
    <source>
        <dbReference type="PROSITE" id="PS50113"/>
    </source>
</evidence>
<dbReference type="GO" id="GO:0005886">
    <property type="term" value="C:plasma membrane"/>
    <property type="evidence" value="ECO:0007669"/>
    <property type="project" value="UniProtKB-SubCell"/>
</dbReference>
<accession>A0A931IZN7</accession>
<dbReference type="GO" id="GO:0071732">
    <property type="term" value="P:cellular response to nitric oxide"/>
    <property type="evidence" value="ECO:0007669"/>
    <property type="project" value="UniProtKB-ARBA"/>
</dbReference>
<evidence type="ECO:0000256" key="3">
    <source>
        <dbReference type="ARBA" id="ARBA00022692"/>
    </source>
</evidence>
<feature type="transmembrane region" description="Helical" evidence="7">
    <location>
        <begin position="125"/>
        <end position="147"/>
    </location>
</feature>
<dbReference type="CDD" id="cd01949">
    <property type="entry name" value="GGDEF"/>
    <property type="match status" value="1"/>
</dbReference>
<evidence type="ECO:0000313" key="13">
    <source>
        <dbReference type="Proteomes" id="UP000613266"/>
    </source>
</evidence>
<evidence type="ECO:0000256" key="2">
    <source>
        <dbReference type="ARBA" id="ARBA00022475"/>
    </source>
</evidence>
<dbReference type="SUPFAM" id="SSF55785">
    <property type="entry name" value="PYP-like sensor domain (PAS domain)"/>
    <property type="match status" value="2"/>
</dbReference>
<dbReference type="NCBIfam" id="TIGR00229">
    <property type="entry name" value="sensory_box"/>
    <property type="match status" value="1"/>
</dbReference>
<dbReference type="CDD" id="cd01948">
    <property type="entry name" value="EAL"/>
    <property type="match status" value="1"/>
</dbReference>
<protein>
    <submittedName>
        <fullName evidence="12">EAL domain-containing protein</fullName>
    </submittedName>
</protein>
<dbReference type="InterPro" id="IPR007895">
    <property type="entry name" value="MASE1"/>
</dbReference>
<dbReference type="PROSITE" id="PS50883">
    <property type="entry name" value="EAL"/>
    <property type="match status" value="1"/>
</dbReference>
<dbReference type="SMART" id="SM00052">
    <property type="entry name" value="EAL"/>
    <property type="match status" value="1"/>
</dbReference>
<dbReference type="SMART" id="SM00086">
    <property type="entry name" value="PAC"/>
    <property type="match status" value="2"/>
</dbReference>
<evidence type="ECO:0000256" key="1">
    <source>
        <dbReference type="ARBA" id="ARBA00004651"/>
    </source>
</evidence>
<dbReference type="SMART" id="SM00267">
    <property type="entry name" value="GGDEF"/>
    <property type="match status" value="1"/>
</dbReference>
<dbReference type="PANTHER" id="PTHR44757:SF2">
    <property type="entry name" value="BIOFILM ARCHITECTURE MAINTENANCE PROTEIN MBAA"/>
    <property type="match status" value="1"/>
</dbReference>
<dbReference type="AlphaFoldDB" id="A0A931IZN7"/>
<feature type="transmembrane region" description="Helical" evidence="7">
    <location>
        <begin position="200"/>
        <end position="220"/>
    </location>
</feature>
<evidence type="ECO:0000259" key="11">
    <source>
        <dbReference type="PROSITE" id="PS50887"/>
    </source>
</evidence>
<dbReference type="PROSITE" id="PS50113">
    <property type="entry name" value="PAC"/>
    <property type="match status" value="1"/>
</dbReference>
<dbReference type="InterPro" id="IPR000700">
    <property type="entry name" value="PAS-assoc_C"/>
</dbReference>
<comment type="caution">
    <text evidence="12">The sequence shown here is derived from an EMBL/GenBank/DDBJ whole genome shotgun (WGS) entry which is preliminary data.</text>
</comment>
<dbReference type="RefSeq" id="WP_198109060.1">
    <property type="nucleotide sequence ID" value="NZ_JAEDAK010000001.1"/>
</dbReference>
<dbReference type="Pfam" id="PF13426">
    <property type="entry name" value="PAS_9"/>
    <property type="match status" value="1"/>
</dbReference>
<comment type="catalytic activity">
    <reaction evidence="6">
        <text>3',3'-c-di-GMP + H2O = 5'-phosphoguanylyl(3'-&gt;5')guanosine + H(+)</text>
        <dbReference type="Rhea" id="RHEA:24902"/>
        <dbReference type="ChEBI" id="CHEBI:15377"/>
        <dbReference type="ChEBI" id="CHEBI:15378"/>
        <dbReference type="ChEBI" id="CHEBI:58754"/>
        <dbReference type="ChEBI" id="CHEBI:58805"/>
        <dbReference type="EC" id="3.1.4.52"/>
    </reaction>
    <physiologicalReaction direction="left-to-right" evidence="6">
        <dbReference type="Rhea" id="RHEA:24903"/>
    </physiologicalReaction>
</comment>
<evidence type="ECO:0000256" key="7">
    <source>
        <dbReference type="SAM" id="Phobius"/>
    </source>
</evidence>
<dbReference type="EMBL" id="JAEDAK010000001">
    <property type="protein sequence ID" value="MBH9575440.1"/>
    <property type="molecule type" value="Genomic_DNA"/>
</dbReference>
<comment type="subcellular location">
    <subcellularLocation>
        <location evidence="1">Cell membrane</location>
        <topology evidence="1">Multi-pass membrane protein</topology>
    </subcellularLocation>
</comment>
<dbReference type="Gene3D" id="3.30.70.270">
    <property type="match status" value="1"/>
</dbReference>
<dbReference type="Pfam" id="PF05231">
    <property type="entry name" value="MASE1"/>
    <property type="match status" value="1"/>
</dbReference>
<dbReference type="CDD" id="cd00130">
    <property type="entry name" value="PAS"/>
    <property type="match status" value="2"/>
</dbReference>
<reference evidence="12" key="1">
    <citation type="submission" date="2020-12" db="EMBL/GenBank/DDBJ databases">
        <title>The genome sequence of Inhella sp. 1Y17.</title>
        <authorList>
            <person name="Liu Y."/>
        </authorList>
    </citation>
    <scope>NUCLEOTIDE SEQUENCE</scope>
    <source>
        <strain evidence="12">1Y17</strain>
    </source>
</reference>
<dbReference type="SUPFAM" id="SSF55073">
    <property type="entry name" value="Nucleotide cyclase"/>
    <property type="match status" value="1"/>
</dbReference>
<feature type="domain" description="PAC" evidence="9">
    <location>
        <begin position="385"/>
        <end position="438"/>
    </location>
</feature>
<dbReference type="Gene3D" id="3.20.20.450">
    <property type="entry name" value="EAL domain"/>
    <property type="match status" value="1"/>
</dbReference>
<gene>
    <name evidence="12" type="ORF">I7X39_00850</name>
</gene>
<evidence type="ECO:0000313" key="12">
    <source>
        <dbReference type="EMBL" id="MBH9575440.1"/>
    </source>
</evidence>
<feature type="transmembrane region" description="Helical" evidence="7">
    <location>
        <begin position="226"/>
        <end position="244"/>
    </location>
</feature>
<dbReference type="InterPro" id="IPR000160">
    <property type="entry name" value="GGDEF_dom"/>
</dbReference>
<feature type="transmembrane region" description="Helical" evidence="7">
    <location>
        <begin position="251"/>
        <end position="270"/>
    </location>
</feature>
<dbReference type="Gene3D" id="3.30.450.20">
    <property type="entry name" value="PAS domain"/>
    <property type="match status" value="2"/>
</dbReference>
<dbReference type="GO" id="GO:0071111">
    <property type="term" value="F:cyclic-guanylate-specific phosphodiesterase activity"/>
    <property type="evidence" value="ECO:0007669"/>
    <property type="project" value="UniProtKB-EC"/>
</dbReference>
<evidence type="ECO:0000259" key="8">
    <source>
        <dbReference type="PROSITE" id="PS50112"/>
    </source>
</evidence>
<dbReference type="PANTHER" id="PTHR44757">
    <property type="entry name" value="DIGUANYLATE CYCLASE DGCP"/>
    <property type="match status" value="1"/>
</dbReference>
<dbReference type="Pfam" id="PF00990">
    <property type="entry name" value="GGDEF"/>
    <property type="match status" value="1"/>
</dbReference>
<dbReference type="InterPro" id="IPR029787">
    <property type="entry name" value="Nucleotide_cyclase"/>
</dbReference>
<evidence type="ECO:0000259" key="10">
    <source>
        <dbReference type="PROSITE" id="PS50883"/>
    </source>
</evidence>
<feature type="domain" description="EAL" evidence="10">
    <location>
        <begin position="734"/>
        <end position="988"/>
    </location>
</feature>
<feature type="domain" description="GGDEF" evidence="11">
    <location>
        <begin position="593"/>
        <end position="725"/>
    </location>
</feature>
<dbReference type="NCBIfam" id="TIGR00254">
    <property type="entry name" value="GGDEF"/>
    <property type="match status" value="1"/>
</dbReference>
<dbReference type="Proteomes" id="UP000613266">
    <property type="component" value="Unassembled WGS sequence"/>
</dbReference>
<dbReference type="Pfam" id="PF00563">
    <property type="entry name" value="EAL"/>
    <property type="match status" value="1"/>
</dbReference>
<keyword evidence="4 7" id="KW-1133">Transmembrane helix</keyword>
<dbReference type="PROSITE" id="PS50112">
    <property type="entry name" value="PAS"/>
    <property type="match status" value="1"/>
</dbReference>
<evidence type="ECO:0000256" key="6">
    <source>
        <dbReference type="ARBA" id="ARBA00051114"/>
    </source>
</evidence>
<feature type="transmembrane region" description="Helical" evidence="7">
    <location>
        <begin position="167"/>
        <end position="188"/>
    </location>
</feature>
<feature type="transmembrane region" description="Helical" evidence="7">
    <location>
        <begin position="28"/>
        <end position="48"/>
    </location>
</feature>
<evidence type="ECO:0000256" key="4">
    <source>
        <dbReference type="ARBA" id="ARBA00022989"/>
    </source>
</evidence>
<name>A0A931IZN7_9BURK</name>
<dbReference type="InterPro" id="IPR052155">
    <property type="entry name" value="Biofilm_reg_signaling"/>
</dbReference>
<keyword evidence="13" id="KW-1185">Reference proteome</keyword>
<dbReference type="FunFam" id="3.20.20.450:FF:000001">
    <property type="entry name" value="Cyclic di-GMP phosphodiesterase yahA"/>
    <property type="match status" value="1"/>
</dbReference>
<organism evidence="12 13">
    <name type="scientific">Inhella proteolytica</name>
    <dbReference type="NCBI Taxonomy" id="2795029"/>
    <lineage>
        <taxon>Bacteria</taxon>
        <taxon>Pseudomonadati</taxon>
        <taxon>Pseudomonadota</taxon>
        <taxon>Betaproteobacteria</taxon>
        <taxon>Burkholderiales</taxon>
        <taxon>Sphaerotilaceae</taxon>
        <taxon>Inhella</taxon>
    </lineage>
</organism>
<dbReference type="InterPro" id="IPR001633">
    <property type="entry name" value="EAL_dom"/>
</dbReference>
<keyword evidence="5 7" id="KW-0472">Membrane</keyword>
<keyword evidence="2" id="KW-1003">Cell membrane</keyword>
<dbReference type="InterPro" id="IPR000014">
    <property type="entry name" value="PAS"/>
</dbReference>
<dbReference type="InterPro" id="IPR013655">
    <property type="entry name" value="PAS_fold_3"/>
</dbReference>
<feature type="transmembrane region" description="Helical" evidence="7">
    <location>
        <begin position="282"/>
        <end position="304"/>
    </location>
</feature>
<dbReference type="FunFam" id="3.30.70.270:FF:000001">
    <property type="entry name" value="Diguanylate cyclase domain protein"/>
    <property type="match status" value="1"/>
</dbReference>
<dbReference type="SUPFAM" id="SSF141868">
    <property type="entry name" value="EAL domain-like"/>
    <property type="match status" value="1"/>
</dbReference>
<dbReference type="Pfam" id="PF08447">
    <property type="entry name" value="PAS_3"/>
    <property type="match status" value="1"/>
</dbReference>
<dbReference type="InterPro" id="IPR035919">
    <property type="entry name" value="EAL_sf"/>
</dbReference>
<proteinExistence type="predicted"/>
<keyword evidence="3 7" id="KW-0812">Transmembrane</keyword>
<dbReference type="PROSITE" id="PS50887">
    <property type="entry name" value="GGDEF"/>
    <property type="match status" value="1"/>
</dbReference>
<feature type="domain" description="PAS" evidence="8">
    <location>
        <begin position="435"/>
        <end position="482"/>
    </location>
</feature>
<evidence type="ECO:0000256" key="5">
    <source>
        <dbReference type="ARBA" id="ARBA00023136"/>
    </source>
</evidence>
<sequence length="991" mass="107907">MPALDLPDLLRRPLGQAASDPLRLLLRWLLVGLAYFGAGYLALGNPYLGQHVALIWPPTGIALAALLRWGPLQAVAIFAASAAVNSTVNPQPELVLGIALGNTLGPWMAARSLQRLGIHEPLASARDLLLFLLVGCLGGSLISAVNGATQLMLHHQLDGHSALGAGLVWWLGDALGVMVVAPVLLAFAKPASARGAQPVSTLRSLPLALLCVGGSAFLLLSPLTRGWPHTLLFAPLLLHVWLALRASQRLLSLSLFVTAWLAVLAAAQGSPMLVGLDNPATTLQTCLFIIGLYITSWFVSVRTAEMRRQDLRWRLAIEGSQTGTWGLEWVNGQPRLDAQWLSDGLRPHWSGAGLRQRWLEQIHPDDREPTWAALKAHLRGEAEGFRAEFRLGKPEGGWTWTLAQGRLVERDADGRPLRLLGTLTDIGPLKQGEAEQRLAASVFEVSHEAIVIAAPEGGILRVNPAFEHSTGLREAELLGQALEGLEAAPAGTRVDWSGRWEAVQRQGYWKGEVWVRRQGEAPYPARMTLLAVRGAAEQVLNLVALLEDITLEQQAAAQIRRLAYFDPLTELPNRTQLQERAEALLAEARRGQGQFGLMFLDLDHFKHINDSLGHAMGDRVLQGVAQRLRALVRADELVGRLGGDEFLVLLRTNEAGALAALVQRVQTALAERLQVDNAQFTLTASIGIALFPSDGSSYPELLKAADTALYRSKEGGRNQLSFFTPEMDQAVQERALLDHEMRLGLPAGQFELHYQPLMRMPDGQIRGVEALMRWRHPHLGNVSPAKFIPVAEQTGFIAALGDWGLEQAMRQAKAWADQGIEGLRVAVNVSARQLMKQALHERVRELLAQTGLDPSLLELELTESLLAENVEQVNASLSAIHALGVRLAVDDFGTGYSSLAYLKRFPIGKLKIDQSFVRDLISDPDDRAIAAAVIQMGHSLGLRVNAEGVESEDQLAQLRAMGVDEVQGYLVGRPLPAAELTPRLLSDRAGA</sequence>
<dbReference type="InterPro" id="IPR035965">
    <property type="entry name" value="PAS-like_dom_sf"/>
</dbReference>